<evidence type="ECO:0000313" key="3">
    <source>
        <dbReference type="Proteomes" id="UP000663872"/>
    </source>
</evidence>
<name>A0A817SRK5_9BILA</name>
<keyword evidence="1" id="KW-0812">Transmembrane</keyword>
<sequence length="305" mass="35179">MADEVSFSQRNAMKLIIIGFLTIVAIGTSVTLAAVLIKQSQRHRTSLEKKNMWSTRLKECSPILKVAGPIILQIIKYPSENTTECSAIEIPILCSSITIDRPISSNSISFAQVEQNINSTNSTETLFIASDMREETFTFELPDMPMNNIRATDSNVDDLSILMTNIDEYSDEIIIPNGFKRKARNSPKRTRRKINTNLFKRRLRRITKRKPLPLYHEYSVTNRSYSNSFEELYVWLLSVLHDGFVVALKDIAKQYEDILNRHQEKITLHMLRTTSIRDRLMNKFGDRLYFDKLSNCEVSKLATIF</sequence>
<keyword evidence="1" id="KW-1133">Transmembrane helix</keyword>
<dbReference type="Proteomes" id="UP000663872">
    <property type="component" value="Unassembled WGS sequence"/>
</dbReference>
<gene>
    <name evidence="2" type="ORF">GRG538_LOCUS1262</name>
</gene>
<dbReference type="AlphaFoldDB" id="A0A817SRK5"/>
<accession>A0A817SRK5</accession>
<organism evidence="2 3">
    <name type="scientific">Rotaria socialis</name>
    <dbReference type="NCBI Taxonomy" id="392032"/>
    <lineage>
        <taxon>Eukaryota</taxon>
        <taxon>Metazoa</taxon>
        <taxon>Spiralia</taxon>
        <taxon>Gnathifera</taxon>
        <taxon>Rotifera</taxon>
        <taxon>Eurotatoria</taxon>
        <taxon>Bdelloidea</taxon>
        <taxon>Philodinida</taxon>
        <taxon>Philodinidae</taxon>
        <taxon>Rotaria</taxon>
    </lineage>
</organism>
<proteinExistence type="predicted"/>
<comment type="caution">
    <text evidence="2">The sequence shown here is derived from an EMBL/GenBank/DDBJ whole genome shotgun (WGS) entry which is preliminary data.</text>
</comment>
<evidence type="ECO:0000256" key="1">
    <source>
        <dbReference type="SAM" id="Phobius"/>
    </source>
</evidence>
<feature type="transmembrane region" description="Helical" evidence="1">
    <location>
        <begin position="15"/>
        <end position="37"/>
    </location>
</feature>
<reference evidence="2" key="1">
    <citation type="submission" date="2021-02" db="EMBL/GenBank/DDBJ databases">
        <authorList>
            <person name="Nowell W R."/>
        </authorList>
    </citation>
    <scope>NUCLEOTIDE SEQUENCE</scope>
</reference>
<evidence type="ECO:0000313" key="2">
    <source>
        <dbReference type="EMBL" id="CAF3308445.1"/>
    </source>
</evidence>
<dbReference type="EMBL" id="CAJNYT010000033">
    <property type="protein sequence ID" value="CAF3308445.1"/>
    <property type="molecule type" value="Genomic_DNA"/>
</dbReference>
<keyword evidence="1" id="KW-0472">Membrane</keyword>
<protein>
    <submittedName>
        <fullName evidence="2">Uncharacterized protein</fullName>
    </submittedName>
</protein>